<dbReference type="Gene3D" id="1.50.10.10">
    <property type="match status" value="1"/>
</dbReference>
<evidence type="ECO:0000313" key="8">
    <source>
        <dbReference type="Proteomes" id="UP001600888"/>
    </source>
</evidence>
<comment type="caution">
    <text evidence="7">The sequence shown here is derived from an EMBL/GenBank/DDBJ whole genome shotgun (WGS) entry which is preliminary data.</text>
</comment>
<dbReference type="InterPro" id="IPR012341">
    <property type="entry name" value="6hp_glycosidase-like_sf"/>
</dbReference>
<keyword evidence="8" id="KW-1185">Reference proteome</keyword>
<dbReference type="Proteomes" id="UP001600888">
    <property type="component" value="Unassembled WGS sequence"/>
</dbReference>
<evidence type="ECO:0000256" key="6">
    <source>
        <dbReference type="RuleBase" id="RU361193"/>
    </source>
</evidence>
<comment type="cofactor">
    <cofactor evidence="1">
        <name>Ca(2+)</name>
        <dbReference type="ChEBI" id="CHEBI:29108"/>
    </cofactor>
</comment>
<evidence type="ECO:0000256" key="4">
    <source>
        <dbReference type="ARBA" id="ARBA00022801"/>
    </source>
</evidence>
<organism evidence="7 8">
    <name type="scientific">Diaporthe vaccinii</name>
    <dbReference type="NCBI Taxonomy" id="105482"/>
    <lineage>
        <taxon>Eukaryota</taxon>
        <taxon>Fungi</taxon>
        <taxon>Dikarya</taxon>
        <taxon>Ascomycota</taxon>
        <taxon>Pezizomycotina</taxon>
        <taxon>Sordariomycetes</taxon>
        <taxon>Sordariomycetidae</taxon>
        <taxon>Diaporthales</taxon>
        <taxon>Diaporthaceae</taxon>
        <taxon>Diaporthe</taxon>
        <taxon>Diaporthe eres species complex</taxon>
    </lineage>
</organism>
<keyword evidence="4 6" id="KW-0378">Hydrolase</keyword>
<name>A0ABR4EDV0_9PEZI</name>
<dbReference type="PRINTS" id="PR00747">
    <property type="entry name" value="GLYHDRLASE47"/>
</dbReference>
<dbReference type="SUPFAM" id="SSF48225">
    <property type="entry name" value="Seven-hairpin glycosidases"/>
    <property type="match status" value="1"/>
</dbReference>
<keyword evidence="6" id="KW-0326">Glycosidase</keyword>
<dbReference type="PANTHER" id="PTHR11742">
    <property type="entry name" value="MANNOSYL-OLIGOSACCHARIDE ALPHA-1,2-MANNOSIDASE-RELATED"/>
    <property type="match status" value="1"/>
</dbReference>
<gene>
    <name evidence="7" type="ORF">FJTKL_12345</name>
</gene>
<evidence type="ECO:0000256" key="3">
    <source>
        <dbReference type="ARBA" id="ARBA00007658"/>
    </source>
</evidence>
<dbReference type="Pfam" id="PF01532">
    <property type="entry name" value="Glyco_hydro_47"/>
    <property type="match status" value="1"/>
</dbReference>
<comment type="similarity">
    <text evidence="3 6">Belongs to the glycosyl hydrolase 47 family.</text>
</comment>
<proteinExistence type="inferred from homology"/>
<dbReference type="InterPro" id="IPR050749">
    <property type="entry name" value="Glycosyl_Hydrolase_47"/>
</dbReference>
<accession>A0ABR4EDV0</accession>
<sequence length="425" mass="48452">MGLYDDFYQAAQVAVELDWANTTETAANLFETTIRHLGGLLSAYDLSGENALLLKAIELGDMLYMAFDTPNGMPGFWIDWNNARTGQQVAGTFDPSASPSSLCLEFTRLAQITREDKYWSVIDRVREFLYRSQDESLLPGMWPRQINFQQKTVNSDNQFTLGALADSLYEYLPKMYILTGGLAETYETMYRKAMDTVTQHILFRPMLPSQTDILFSGDVFLRDDGHVDRDFETQHLGCFTGGMFLLGGQTFSIANHIRTGEKLARGCAWAYGAFPTGLMPEISGFVACPDLEPCEWDETRRAAEGDQQLAKGFRHARDPRYILRPEAIESLFYLYRVTGHEELRDIGWEMFQSVVKATETGLAYSAIRDVRVMGETEKEDSMESFWTAETLKYFYLIFSPPDLISLDDWVLNTEAHPFRRPKPPR</sequence>
<evidence type="ECO:0000256" key="5">
    <source>
        <dbReference type="ARBA" id="ARBA00023157"/>
    </source>
</evidence>
<comment type="pathway">
    <text evidence="2">Protein modification; protein glycosylation.</text>
</comment>
<dbReference type="InterPro" id="IPR036026">
    <property type="entry name" value="Seven-hairpin_glycosidases"/>
</dbReference>
<dbReference type="InterPro" id="IPR001382">
    <property type="entry name" value="Glyco_hydro_47"/>
</dbReference>
<dbReference type="EC" id="3.2.1.-" evidence="6"/>
<dbReference type="EMBL" id="JBAWTH010000064">
    <property type="protein sequence ID" value="KAL2280628.1"/>
    <property type="molecule type" value="Genomic_DNA"/>
</dbReference>
<keyword evidence="5" id="KW-1015">Disulfide bond</keyword>
<evidence type="ECO:0000313" key="7">
    <source>
        <dbReference type="EMBL" id="KAL2280628.1"/>
    </source>
</evidence>
<protein>
    <recommendedName>
        <fullName evidence="6">alpha-1,2-Mannosidase</fullName>
        <ecNumber evidence="6">3.2.1.-</ecNumber>
    </recommendedName>
</protein>
<evidence type="ECO:0000256" key="1">
    <source>
        <dbReference type="ARBA" id="ARBA00001913"/>
    </source>
</evidence>
<evidence type="ECO:0000256" key="2">
    <source>
        <dbReference type="ARBA" id="ARBA00004922"/>
    </source>
</evidence>
<dbReference type="PANTHER" id="PTHR11742:SF89">
    <property type="entry name" value="ALPHA-1,2-MANNOSIDASE"/>
    <property type="match status" value="1"/>
</dbReference>
<reference evidence="7 8" key="1">
    <citation type="submission" date="2024-03" db="EMBL/GenBank/DDBJ databases">
        <title>A high-quality draft genome sequence of Diaporthe vaccinii, a causative agent of upright dieback and viscid rot disease in cranberry plants.</title>
        <authorList>
            <person name="Sarrasin M."/>
            <person name="Lang B.F."/>
            <person name="Burger G."/>
        </authorList>
    </citation>
    <scope>NUCLEOTIDE SEQUENCE [LARGE SCALE GENOMIC DNA]</scope>
    <source>
        <strain evidence="7 8">IS7</strain>
    </source>
</reference>